<keyword evidence="6" id="KW-0378">Hydrolase</keyword>
<evidence type="ECO:0000256" key="6">
    <source>
        <dbReference type="ARBA" id="ARBA00023049"/>
    </source>
</evidence>
<keyword evidence="6" id="KW-0645">Protease</keyword>
<reference evidence="8 9" key="1">
    <citation type="journal article" date="2011" name="Science">
        <title>The ecoresponsive genome of Daphnia pulex.</title>
        <authorList>
            <person name="Colbourne J.K."/>
            <person name="Pfrender M.E."/>
            <person name="Gilbert D."/>
            <person name="Thomas W.K."/>
            <person name="Tucker A."/>
            <person name="Oakley T.H."/>
            <person name="Tokishita S."/>
            <person name="Aerts A."/>
            <person name="Arnold G.J."/>
            <person name="Basu M.K."/>
            <person name="Bauer D.J."/>
            <person name="Caceres C.E."/>
            <person name="Carmel L."/>
            <person name="Casola C."/>
            <person name="Choi J.H."/>
            <person name="Detter J.C."/>
            <person name="Dong Q."/>
            <person name="Dusheyko S."/>
            <person name="Eads B.D."/>
            <person name="Frohlich T."/>
            <person name="Geiler-Samerotte K.A."/>
            <person name="Gerlach D."/>
            <person name="Hatcher P."/>
            <person name="Jogdeo S."/>
            <person name="Krijgsveld J."/>
            <person name="Kriventseva E.V."/>
            <person name="Kultz D."/>
            <person name="Laforsch C."/>
            <person name="Lindquist E."/>
            <person name="Lopez J."/>
            <person name="Manak J.R."/>
            <person name="Muller J."/>
            <person name="Pangilinan J."/>
            <person name="Patwardhan R.P."/>
            <person name="Pitluck S."/>
            <person name="Pritham E.J."/>
            <person name="Rechtsteiner A."/>
            <person name="Rho M."/>
            <person name="Rogozin I.B."/>
            <person name="Sakarya O."/>
            <person name="Salamov A."/>
            <person name="Schaack S."/>
            <person name="Shapiro H."/>
            <person name="Shiga Y."/>
            <person name="Skalitzky C."/>
            <person name="Smith Z."/>
            <person name="Souvorov A."/>
            <person name="Sung W."/>
            <person name="Tang Z."/>
            <person name="Tsuchiya D."/>
            <person name="Tu H."/>
            <person name="Vos H."/>
            <person name="Wang M."/>
            <person name="Wolf Y.I."/>
            <person name="Yamagata H."/>
            <person name="Yamada T."/>
            <person name="Ye Y."/>
            <person name="Shaw J.R."/>
            <person name="Andrews J."/>
            <person name="Crease T.J."/>
            <person name="Tang H."/>
            <person name="Lucas S.M."/>
            <person name="Robertson H.M."/>
            <person name="Bork P."/>
            <person name="Koonin E.V."/>
            <person name="Zdobnov E.M."/>
            <person name="Grigoriev I.V."/>
            <person name="Lynch M."/>
            <person name="Boore J.L."/>
        </authorList>
    </citation>
    <scope>NUCLEOTIDE SEQUENCE [LARGE SCALE GENOMIC DNA]</scope>
</reference>
<gene>
    <name evidence="8" type="ORF">DAPPUDRAFT_67538</name>
</gene>
<dbReference type="Gene3D" id="1.20.58.760">
    <property type="entry name" value="Peptidase M41"/>
    <property type="match status" value="1"/>
</dbReference>
<evidence type="ECO:0000313" key="8">
    <source>
        <dbReference type="EMBL" id="EFX62936.1"/>
    </source>
</evidence>
<dbReference type="FunFam" id="1.20.58.760:FF:000038">
    <property type="entry name" value="Uncharacterized protein"/>
    <property type="match status" value="1"/>
</dbReference>
<evidence type="ECO:0000256" key="4">
    <source>
        <dbReference type="ARBA" id="ARBA00022833"/>
    </source>
</evidence>
<accession>E9HZ94</accession>
<evidence type="ECO:0000256" key="1">
    <source>
        <dbReference type="ARBA" id="ARBA00001947"/>
    </source>
</evidence>
<dbReference type="InterPro" id="IPR000642">
    <property type="entry name" value="Peptidase_M41"/>
</dbReference>
<evidence type="ECO:0000256" key="5">
    <source>
        <dbReference type="ARBA" id="ARBA00022840"/>
    </source>
</evidence>
<dbReference type="InParanoid" id="E9HZ94"/>
<evidence type="ECO:0000259" key="7">
    <source>
        <dbReference type="Pfam" id="PF01434"/>
    </source>
</evidence>
<dbReference type="HOGENOM" id="CLU_000688_13_0_1"/>
<dbReference type="InterPro" id="IPR037219">
    <property type="entry name" value="Peptidase_M41-like"/>
</dbReference>
<evidence type="ECO:0000256" key="2">
    <source>
        <dbReference type="ARBA" id="ARBA00022723"/>
    </source>
</evidence>
<dbReference type="STRING" id="6669.E9HZ94"/>
<keyword evidence="2" id="KW-0479">Metal-binding</keyword>
<protein>
    <recommendedName>
        <fullName evidence="7">Peptidase M41 domain-containing protein</fullName>
    </recommendedName>
</protein>
<dbReference type="GO" id="GO:0006508">
    <property type="term" value="P:proteolysis"/>
    <property type="evidence" value="ECO:0007669"/>
    <property type="project" value="InterPro"/>
</dbReference>
<dbReference type="OrthoDB" id="6379851at2759"/>
<dbReference type="AlphaFoldDB" id="E9HZ94"/>
<feature type="domain" description="Peptidase M41" evidence="7">
    <location>
        <begin position="2"/>
        <end position="152"/>
    </location>
</feature>
<dbReference type="GO" id="GO:0004176">
    <property type="term" value="F:ATP-dependent peptidase activity"/>
    <property type="evidence" value="ECO:0007669"/>
    <property type="project" value="InterPro"/>
</dbReference>
<keyword evidence="4" id="KW-0862">Zinc</keyword>
<dbReference type="GO" id="GO:0046872">
    <property type="term" value="F:metal ion binding"/>
    <property type="evidence" value="ECO:0007669"/>
    <property type="project" value="UniProtKB-KW"/>
</dbReference>
<sequence>NTDALLKVTIVPRTSQALGFAQYTPTDKRLFSTEKLFGRMCMALGGRVAESITFRVITGAQNDLHKVTKIAYSQVRTYGMNESMGPILFPDEDRNSREFGGRPYSKRLAITMDDETRNIIASAYKRTESILLQHRHMLEKMAEELLLKETLNLNFDVKALVGSPPHGQKQLIEPLQFEAEINEQAGIAPGRSQQQSPPLPED</sequence>
<dbReference type="SUPFAM" id="SSF140990">
    <property type="entry name" value="FtsH protease domain-like"/>
    <property type="match status" value="1"/>
</dbReference>
<dbReference type="PANTHER" id="PTHR43655">
    <property type="entry name" value="ATP-DEPENDENT PROTEASE"/>
    <property type="match status" value="1"/>
</dbReference>
<dbReference type="eggNOG" id="KOG0731">
    <property type="taxonomic scope" value="Eukaryota"/>
</dbReference>
<dbReference type="EMBL" id="GL733296">
    <property type="protein sequence ID" value="EFX62936.1"/>
    <property type="molecule type" value="Genomic_DNA"/>
</dbReference>
<organism evidence="8 9">
    <name type="scientific">Daphnia pulex</name>
    <name type="common">Water flea</name>
    <dbReference type="NCBI Taxonomy" id="6669"/>
    <lineage>
        <taxon>Eukaryota</taxon>
        <taxon>Metazoa</taxon>
        <taxon>Ecdysozoa</taxon>
        <taxon>Arthropoda</taxon>
        <taxon>Crustacea</taxon>
        <taxon>Branchiopoda</taxon>
        <taxon>Diplostraca</taxon>
        <taxon>Cladocera</taxon>
        <taxon>Anomopoda</taxon>
        <taxon>Daphniidae</taxon>
        <taxon>Daphnia</taxon>
    </lineage>
</organism>
<dbReference type="PANTHER" id="PTHR43655:SF8">
    <property type="entry name" value="PARAPLEGIN"/>
    <property type="match status" value="1"/>
</dbReference>
<dbReference type="KEGG" id="dpx:DAPPUDRAFT_67538"/>
<dbReference type="Proteomes" id="UP000000305">
    <property type="component" value="Unassembled WGS sequence"/>
</dbReference>
<dbReference type="Pfam" id="PF01434">
    <property type="entry name" value="Peptidase_M41"/>
    <property type="match status" value="1"/>
</dbReference>
<evidence type="ECO:0000256" key="3">
    <source>
        <dbReference type="ARBA" id="ARBA00022741"/>
    </source>
</evidence>
<name>E9HZ94_DAPPU</name>
<dbReference type="PhylomeDB" id="E9HZ94"/>
<dbReference type="GO" id="GO:0005524">
    <property type="term" value="F:ATP binding"/>
    <property type="evidence" value="ECO:0007669"/>
    <property type="project" value="UniProtKB-KW"/>
</dbReference>
<comment type="cofactor">
    <cofactor evidence="1">
        <name>Zn(2+)</name>
        <dbReference type="ChEBI" id="CHEBI:29105"/>
    </cofactor>
</comment>
<dbReference type="MEROPS" id="M41.A12"/>
<keyword evidence="3" id="KW-0547">Nucleotide-binding</keyword>
<proteinExistence type="predicted"/>
<keyword evidence="5" id="KW-0067">ATP-binding</keyword>
<dbReference type="InterPro" id="IPR050928">
    <property type="entry name" value="ATP-dep_Zn_Metalloprotease"/>
</dbReference>
<keyword evidence="9" id="KW-1185">Reference proteome</keyword>
<evidence type="ECO:0000313" key="9">
    <source>
        <dbReference type="Proteomes" id="UP000000305"/>
    </source>
</evidence>
<feature type="non-terminal residue" evidence="8">
    <location>
        <position position="1"/>
    </location>
</feature>
<keyword evidence="6" id="KW-0482">Metalloprotease</keyword>
<dbReference type="GO" id="GO:0004222">
    <property type="term" value="F:metalloendopeptidase activity"/>
    <property type="evidence" value="ECO:0007669"/>
    <property type="project" value="InterPro"/>
</dbReference>